<dbReference type="NCBIfam" id="TIGR02780">
    <property type="entry name" value="TrbJ_Ti"/>
    <property type="match status" value="1"/>
</dbReference>
<comment type="caution">
    <text evidence="2">The sequence shown here is derived from an EMBL/GenBank/DDBJ whole genome shotgun (WGS) entry which is preliminary data.</text>
</comment>
<protein>
    <submittedName>
        <fullName evidence="2">P-type conjugative transfer protein TrbJ</fullName>
    </submittedName>
</protein>
<keyword evidence="3" id="KW-1185">Reference proteome</keyword>
<feature type="coiled-coil region" evidence="1">
    <location>
        <begin position="39"/>
        <end position="66"/>
    </location>
</feature>
<evidence type="ECO:0000256" key="1">
    <source>
        <dbReference type="SAM" id="Coils"/>
    </source>
</evidence>
<dbReference type="Proteomes" id="UP001165679">
    <property type="component" value="Unassembled WGS sequence"/>
</dbReference>
<reference evidence="2" key="1">
    <citation type="submission" date="2022-09" db="EMBL/GenBank/DDBJ databases">
        <title>Rhodovastum sp. nov. RN2-1 isolated from soil in Seongnam, South Korea.</title>
        <authorList>
            <person name="Le N.T."/>
        </authorList>
    </citation>
    <scope>NUCLEOTIDE SEQUENCE</scope>
    <source>
        <strain evidence="2">RN2-1</strain>
    </source>
</reference>
<dbReference type="RefSeq" id="WP_264716640.1">
    <property type="nucleotide sequence ID" value="NZ_JAPDNT010000045.1"/>
</dbReference>
<organism evidence="2 3">
    <name type="scientific">Limobrevibacterium gyesilva</name>
    <dbReference type="NCBI Taxonomy" id="2991712"/>
    <lineage>
        <taxon>Bacteria</taxon>
        <taxon>Pseudomonadati</taxon>
        <taxon>Pseudomonadota</taxon>
        <taxon>Alphaproteobacteria</taxon>
        <taxon>Acetobacterales</taxon>
        <taxon>Acetobacteraceae</taxon>
        <taxon>Limobrevibacterium</taxon>
    </lineage>
</organism>
<accession>A0AA42CG14</accession>
<evidence type="ECO:0000313" key="3">
    <source>
        <dbReference type="Proteomes" id="UP001165679"/>
    </source>
</evidence>
<dbReference type="EMBL" id="JAPDNT010000045">
    <property type="protein sequence ID" value="MCW3477678.1"/>
    <property type="molecule type" value="Genomic_DNA"/>
</dbReference>
<dbReference type="AlphaFoldDB" id="A0AA42CG14"/>
<sequence>MAIASGIMLAALASVPAPRSTQAQWAVTCVNCSTTWTQLLQYAKEAQSLETQLQQYQTQLQQYANMVTNTVALPQEIWGTVQSDIMRVQALSNAASLLSGKSGSIITRLQSASSYASQPAGLGNIAGQFTTWQQTIGNNLNTMGQALGLQQSQQQNQAAILQALQQHSQSARGQMQALQAGNELAGANAAQLARIQATLISTAQMQATGMAVQADRQASEDAALLHFAQPPSIATTGYHQW</sequence>
<evidence type="ECO:0000313" key="2">
    <source>
        <dbReference type="EMBL" id="MCW3477678.1"/>
    </source>
</evidence>
<keyword evidence="1" id="KW-0175">Coiled coil</keyword>
<dbReference type="InterPro" id="IPR014147">
    <property type="entry name" value="T4SS_TrbJ"/>
</dbReference>
<gene>
    <name evidence="2" type="primary">trbJ</name>
    <name evidence="2" type="ORF">OL599_24255</name>
</gene>
<reference evidence="2" key="2">
    <citation type="submission" date="2022-10" db="EMBL/GenBank/DDBJ databases">
        <authorList>
            <person name="Trinh H.N."/>
        </authorList>
    </citation>
    <scope>NUCLEOTIDE SEQUENCE</scope>
    <source>
        <strain evidence="2">RN2-1</strain>
    </source>
</reference>
<proteinExistence type="predicted"/>
<name>A0AA42CG14_9PROT</name>